<reference evidence="2 3" key="1">
    <citation type="submission" date="2016-12" db="EMBL/GenBank/DDBJ databases">
        <title>Genome sequencing and description of Paenibacillus sp. nov. from high altitude lake in the Indian Trans- Himalayas.</title>
        <authorList>
            <person name="Kiran S."/>
            <person name="Swarnkar M.K."/>
            <person name="Rana A."/>
            <person name="Tewari R."/>
            <person name="Gulati A."/>
        </authorList>
    </citation>
    <scope>NUCLEOTIDE SEQUENCE [LARGE SCALE GENOMIC DNA]</scope>
    <source>
        <strain evidence="2 3">IHBB 9951</strain>
    </source>
</reference>
<organism evidence="2 3">
    <name type="scientific">Paenibacillus ihbetae</name>
    <dbReference type="NCBI Taxonomy" id="1870820"/>
    <lineage>
        <taxon>Bacteria</taxon>
        <taxon>Bacillati</taxon>
        <taxon>Bacillota</taxon>
        <taxon>Bacilli</taxon>
        <taxon>Bacillales</taxon>
        <taxon>Paenibacillaceae</taxon>
        <taxon>Paenibacillus</taxon>
    </lineage>
</organism>
<evidence type="ECO:0000313" key="3">
    <source>
        <dbReference type="Proteomes" id="UP000189059"/>
    </source>
</evidence>
<name>A0ABX3JZD5_9BACL</name>
<accession>A0ABX3JZD5</accession>
<evidence type="ECO:0000259" key="1">
    <source>
        <dbReference type="Pfam" id="PF10592"/>
    </source>
</evidence>
<evidence type="ECO:0000313" key="2">
    <source>
        <dbReference type="EMBL" id="OOC62357.1"/>
    </source>
</evidence>
<dbReference type="InterPro" id="IPR018891">
    <property type="entry name" value="AIPR_C"/>
</dbReference>
<protein>
    <recommendedName>
        <fullName evidence="1">Abortive phage infection protein C-terminal domain-containing protein</fullName>
    </recommendedName>
</protein>
<feature type="domain" description="Abortive phage infection protein C-terminal" evidence="1">
    <location>
        <begin position="43"/>
        <end position="105"/>
    </location>
</feature>
<comment type="caution">
    <text evidence="2">The sequence shown here is derived from an EMBL/GenBank/DDBJ whole genome shotgun (WGS) entry which is preliminary data.</text>
</comment>
<dbReference type="Pfam" id="PF10592">
    <property type="entry name" value="AIPR"/>
    <property type="match status" value="1"/>
</dbReference>
<dbReference type="EMBL" id="MRVI01000001">
    <property type="protein sequence ID" value="OOC62357.1"/>
    <property type="molecule type" value="Genomic_DNA"/>
</dbReference>
<dbReference type="Proteomes" id="UP000189059">
    <property type="component" value="Unassembled WGS sequence"/>
</dbReference>
<sequence length="139" mass="15741">MFRLKVSENPMSSSGQVFIALVNLGDYYKFITDENRNLIKYIFESNVRDYQGKTTVNNEIQETLEKSESSEEFWWLNNGVTIIATEASAPGGKEITITNPEIVNGLSNIDGNFPPLFSQSREITERTKKSSCKDNCSRN</sequence>
<keyword evidence="3" id="KW-1185">Reference proteome</keyword>
<gene>
    <name evidence="2" type="ORF">BBD40_11075</name>
</gene>
<proteinExistence type="predicted"/>